<feature type="compositionally biased region" description="Polar residues" evidence="5">
    <location>
        <begin position="504"/>
        <end position="526"/>
    </location>
</feature>
<feature type="compositionally biased region" description="Polar residues" evidence="5">
    <location>
        <begin position="223"/>
        <end position="235"/>
    </location>
</feature>
<feature type="region of interest" description="Disordered" evidence="5">
    <location>
        <begin position="911"/>
        <end position="953"/>
    </location>
</feature>
<feature type="region of interest" description="Disordered" evidence="5">
    <location>
        <begin position="217"/>
        <end position="248"/>
    </location>
</feature>
<keyword evidence="1 4" id="KW-0479">Metal-binding</keyword>
<dbReference type="Pfam" id="PF08590">
    <property type="entry name" value="DUF1771"/>
    <property type="match status" value="1"/>
</dbReference>
<feature type="domain" description="C3H1-type" evidence="6">
    <location>
        <begin position="434"/>
        <end position="457"/>
    </location>
</feature>
<dbReference type="SMART" id="SM00356">
    <property type="entry name" value="ZnF_C3H1"/>
    <property type="match status" value="2"/>
</dbReference>
<feature type="compositionally biased region" description="Polar residues" evidence="5">
    <location>
        <begin position="1000"/>
        <end position="1010"/>
    </location>
</feature>
<dbReference type="InterPro" id="IPR000571">
    <property type="entry name" value="Znf_CCCH"/>
</dbReference>
<gene>
    <name evidence="7" type="ORF">A0H81_13519</name>
</gene>
<dbReference type="GO" id="GO:0008270">
    <property type="term" value="F:zinc ion binding"/>
    <property type="evidence" value="ECO:0007669"/>
    <property type="project" value="UniProtKB-KW"/>
</dbReference>
<dbReference type="PANTHER" id="PTHR46651">
    <property type="entry name" value="POLYADENYLATE-BINDING PROTEIN-INTERACTING PROTEIN 7"/>
    <property type="match status" value="1"/>
</dbReference>
<dbReference type="Pfam" id="PF14608">
    <property type="entry name" value="zf-CCCH_2"/>
    <property type="match status" value="1"/>
</dbReference>
<dbReference type="STRING" id="5627.A0A1C7LRH1"/>
<evidence type="ECO:0000259" key="6">
    <source>
        <dbReference type="PROSITE" id="PS50103"/>
    </source>
</evidence>
<protein>
    <recommendedName>
        <fullName evidence="6">C3H1-type domain-containing protein</fullName>
    </recommendedName>
</protein>
<feature type="compositionally biased region" description="Low complexity" evidence="5">
    <location>
        <begin position="340"/>
        <end position="353"/>
    </location>
</feature>
<keyword evidence="8" id="KW-1185">Reference proteome</keyword>
<feature type="region of interest" description="Disordered" evidence="5">
    <location>
        <begin position="331"/>
        <end position="356"/>
    </location>
</feature>
<evidence type="ECO:0000256" key="3">
    <source>
        <dbReference type="ARBA" id="ARBA00022833"/>
    </source>
</evidence>
<dbReference type="OrthoDB" id="3247158at2759"/>
<reference evidence="7 8" key="1">
    <citation type="submission" date="2016-03" db="EMBL/GenBank/DDBJ databases">
        <title>Whole genome sequencing of Grifola frondosa 9006-11.</title>
        <authorList>
            <person name="Min B."/>
            <person name="Park H."/>
            <person name="Kim J.-G."/>
            <person name="Cho H."/>
            <person name="Oh Y.-L."/>
            <person name="Kong W.-S."/>
            <person name="Choi I.-G."/>
        </authorList>
    </citation>
    <scope>NUCLEOTIDE SEQUENCE [LARGE SCALE GENOMIC DNA]</scope>
    <source>
        <strain evidence="7 8">9006-11</strain>
    </source>
</reference>
<sequence length="1010" mass="109899">MLDPPVITLPGPIDASVEPTMHKFPHTRAQLSAIARLYNYDSDAEGDESSRVNSALVARVAGLLDSEREDELKDLLKDTFGSAIVDEELEQHVLDLMHKHRDDVDNVPFLFLTPTRRPVSRPSSRASSHSVRLIPNRPDTPTSAPSSPLAMIFRRPHTPLTSPLGSQAQPSSYVSARSESPGASPIITHAQFAVSLPSSPLSSPRLLNAKASEFKPIPRPLSAASSNPGTFSTLRAETPSPDLWAHSPQRPTSKLAIAAPLTPDSSLLPRALTPNSSLRSSLHLDDEDDEDPFDPFSTRSLPRSFHSMAPSDVDTQWANSSISNSSLSIDDASMHHADGSEQQIQSQSLQSPDSELDVDPEMAAMLTDGMTPFDKKRWQAMVQPTSQPRMQPVGNRVVLVKRDGQGGIIRGGRAAFNTSAARNGSRYANGRTALGGNRVCRYFLAGECLRADCRFSHDLERALCRFWLRGTCAKGENCEFLHHLPQDIDVSGLTHTMARADLNTGSADHSHSSSLDEFPTLNNAVTSGGEIRSRRGGFGYSRDDGPIHDPGRTRFAAALKKTTPNSQSSPSQPQMPRDSATLAARREAMGPSAESIHHNTAIVAPKASPRLKLRPPTLMPTLPTGESVNRLYMTYRSRALRLGAARNACLSRAADAWRRGDGAAAKRFSREGHDLNSKMAAEMVEAAGNLIRERARVSEQAVKIRDVSWSDDHGDRAARGRLCGSGLGVCLGIASTNVGGDGTKQTPEERTECMVDLHSLHPTEATEVLEQFLLALEREHFYGLAYVVVGEEKHTGTQDPARDLTLELEHQLDNDSIPPSSPNRPQSLDTNVLASIVTQLRMSLAEVTKDRDSLAEKLAEAHSREEEMKAALQNVTEKCIRLETDLSVAADQHKDDEDAIAMLRSKVEESRRGLMRLQTESRRMSQMSNLSLDLSRTTQSSYSGPPSSKRASFAPLTGSSVGVMGHRRVSSVSDSGLVLTGQIIGDQGQWPSSPRFPDSSDITPTVRSTP</sequence>
<feature type="region of interest" description="Disordered" evidence="5">
    <location>
        <begin position="265"/>
        <end position="303"/>
    </location>
</feature>
<name>A0A1C7LRH1_GRIFR</name>
<dbReference type="EMBL" id="LUGG01000031">
    <property type="protein sequence ID" value="OBZ66499.1"/>
    <property type="molecule type" value="Genomic_DNA"/>
</dbReference>
<comment type="caution">
    <text evidence="7">The sequence shown here is derived from an EMBL/GenBank/DDBJ whole genome shotgun (WGS) entry which is preliminary data.</text>
</comment>
<dbReference type="AlphaFoldDB" id="A0A1C7LRH1"/>
<dbReference type="Pfam" id="PF18345">
    <property type="entry name" value="zf_CCCH_4"/>
    <property type="match status" value="1"/>
</dbReference>
<keyword evidence="2 4" id="KW-0863">Zinc-finger</keyword>
<dbReference type="InterPro" id="IPR036063">
    <property type="entry name" value="Smr_dom_sf"/>
</dbReference>
<feature type="zinc finger region" description="C3H1-type" evidence="4">
    <location>
        <begin position="458"/>
        <end position="485"/>
    </location>
</feature>
<dbReference type="InterPro" id="IPR013899">
    <property type="entry name" value="DUF1771"/>
</dbReference>
<feature type="region of interest" description="Disordered" evidence="5">
    <location>
        <begin position="116"/>
        <end position="180"/>
    </location>
</feature>
<feature type="domain" description="C3H1-type" evidence="6">
    <location>
        <begin position="458"/>
        <end position="485"/>
    </location>
</feature>
<dbReference type="Proteomes" id="UP000092993">
    <property type="component" value="Unassembled WGS sequence"/>
</dbReference>
<feature type="compositionally biased region" description="Low complexity" evidence="5">
    <location>
        <begin position="564"/>
        <end position="576"/>
    </location>
</feature>
<evidence type="ECO:0000256" key="1">
    <source>
        <dbReference type="ARBA" id="ARBA00022723"/>
    </source>
</evidence>
<proteinExistence type="predicted"/>
<dbReference type="SMART" id="SM01162">
    <property type="entry name" value="DUF1771"/>
    <property type="match status" value="1"/>
</dbReference>
<dbReference type="InterPro" id="IPR053242">
    <property type="entry name" value="PAM2-like_domain"/>
</dbReference>
<dbReference type="OMA" id="YMAYRSR"/>
<feature type="compositionally biased region" description="Polar residues" evidence="5">
    <location>
        <begin position="159"/>
        <end position="178"/>
    </location>
</feature>
<dbReference type="SUPFAM" id="SSF90229">
    <property type="entry name" value="CCCH zinc finger"/>
    <property type="match status" value="1"/>
</dbReference>
<evidence type="ECO:0000313" key="7">
    <source>
        <dbReference type="EMBL" id="OBZ66499.1"/>
    </source>
</evidence>
<feature type="compositionally biased region" description="Polar residues" evidence="5">
    <location>
        <begin position="924"/>
        <end position="950"/>
    </location>
</feature>
<dbReference type="Gene3D" id="4.10.1000.10">
    <property type="entry name" value="Zinc finger, CCCH-type"/>
    <property type="match status" value="1"/>
</dbReference>
<evidence type="ECO:0000256" key="5">
    <source>
        <dbReference type="SAM" id="MobiDB-lite"/>
    </source>
</evidence>
<dbReference type="Gene3D" id="3.30.1370.110">
    <property type="match status" value="1"/>
</dbReference>
<feature type="zinc finger region" description="C3H1-type" evidence="4">
    <location>
        <begin position="434"/>
        <end position="457"/>
    </location>
</feature>
<dbReference type="PROSITE" id="PS50103">
    <property type="entry name" value="ZF_C3H1"/>
    <property type="match status" value="2"/>
</dbReference>
<accession>A0A1C7LRH1</accession>
<feature type="region of interest" description="Disordered" evidence="5">
    <location>
        <begin position="983"/>
        <end position="1010"/>
    </location>
</feature>
<feature type="region of interest" description="Disordered" evidence="5">
    <location>
        <begin position="504"/>
        <end position="599"/>
    </location>
</feature>
<dbReference type="PANTHER" id="PTHR46651:SF1">
    <property type="entry name" value="SMALL MUTS RELATED FAMILY PROTEIN"/>
    <property type="match status" value="1"/>
</dbReference>
<dbReference type="InterPro" id="IPR036855">
    <property type="entry name" value="Znf_CCCH_sf"/>
</dbReference>
<evidence type="ECO:0000256" key="2">
    <source>
        <dbReference type="ARBA" id="ARBA00022771"/>
    </source>
</evidence>
<organism evidence="7 8">
    <name type="scientific">Grifola frondosa</name>
    <name type="common">Maitake</name>
    <name type="synonym">Polyporus frondosus</name>
    <dbReference type="NCBI Taxonomy" id="5627"/>
    <lineage>
        <taxon>Eukaryota</taxon>
        <taxon>Fungi</taxon>
        <taxon>Dikarya</taxon>
        <taxon>Basidiomycota</taxon>
        <taxon>Agaricomycotina</taxon>
        <taxon>Agaricomycetes</taxon>
        <taxon>Polyporales</taxon>
        <taxon>Grifolaceae</taxon>
        <taxon>Grifola</taxon>
    </lineage>
</organism>
<keyword evidence="3 4" id="KW-0862">Zinc</keyword>
<feature type="compositionally biased region" description="Basic and acidic residues" evidence="5">
    <location>
        <begin position="541"/>
        <end position="552"/>
    </location>
</feature>
<evidence type="ECO:0000313" key="8">
    <source>
        <dbReference type="Proteomes" id="UP000092993"/>
    </source>
</evidence>
<evidence type="ECO:0000256" key="4">
    <source>
        <dbReference type="PROSITE-ProRule" id="PRU00723"/>
    </source>
</evidence>
<feature type="compositionally biased region" description="Low complexity" evidence="5">
    <location>
        <begin position="116"/>
        <end position="132"/>
    </location>
</feature>